<reference evidence="4" key="1">
    <citation type="submission" date="2014-09" db="EMBL/GenBank/DDBJ databases">
        <title>Genome sequence of the luminous mushroom Mycena chlorophos for searching fungal bioluminescence genes.</title>
        <authorList>
            <person name="Tanaka Y."/>
            <person name="Kasuga D."/>
            <person name="Oba Y."/>
            <person name="Hase S."/>
            <person name="Sato K."/>
            <person name="Oba Y."/>
            <person name="Sakakibara Y."/>
        </authorList>
    </citation>
    <scope>NUCLEOTIDE SEQUENCE</scope>
</reference>
<evidence type="ECO:0000256" key="1">
    <source>
        <dbReference type="ARBA" id="ARBA00022729"/>
    </source>
</evidence>
<accession>A0ABQ0M9R1</accession>
<keyword evidence="1 2" id="KW-0732">Signal</keyword>
<name>A0ABQ0M9R1_MYCCL</name>
<evidence type="ECO:0000259" key="3">
    <source>
        <dbReference type="Pfam" id="PF10342"/>
    </source>
</evidence>
<sequence>MHFTSLLLLLILPFLSLVFSAPTPAIRDVFSPPVTYPHKGTVWKVGKRYTVTWDMAGAPEHITNNIGMIVLVKDGRMVDLDHPLANNFPINCSHYEITVPKVKAGHDYQILVFGDSGNTGDVFSIEE</sequence>
<feature type="domain" description="Yeast cell wall synthesis Kre9/Knh1-like N-terminal" evidence="3">
    <location>
        <begin position="37"/>
        <end position="120"/>
    </location>
</feature>
<evidence type="ECO:0000256" key="2">
    <source>
        <dbReference type="SAM" id="SignalP"/>
    </source>
</evidence>
<proteinExistence type="predicted"/>
<dbReference type="InterPro" id="IPR018466">
    <property type="entry name" value="Kre9/Knh1-like_N"/>
</dbReference>
<dbReference type="Proteomes" id="UP000815677">
    <property type="component" value="Unassembled WGS sequence"/>
</dbReference>
<feature type="signal peptide" evidence="2">
    <location>
        <begin position="1"/>
        <end position="20"/>
    </location>
</feature>
<protein>
    <recommendedName>
        <fullName evidence="3">Yeast cell wall synthesis Kre9/Knh1-like N-terminal domain-containing protein</fullName>
    </recommendedName>
</protein>
<evidence type="ECO:0000313" key="5">
    <source>
        <dbReference type="Proteomes" id="UP000815677"/>
    </source>
</evidence>
<evidence type="ECO:0000313" key="4">
    <source>
        <dbReference type="EMBL" id="GAT60105.1"/>
    </source>
</evidence>
<keyword evidence="5" id="KW-1185">Reference proteome</keyword>
<gene>
    <name evidence="4" type="ORF">MCHLO_16302</name>
</gene>
<dbReference type="EMBL" id="DF849942">
    <property type="protein sequence ID" value="GAT60105.1"/>
    <property type="molecule type" value="Genomic_DNA"/>
</dbReference>
<feature type="chain" id="PRO_5047167365" description="Yeast cell wall synthesis Kre9/Knh1-like N-terminal domain-containing protein" evidence="2">
    <location>
        <begin position="21"/>
        <end position="127"/>
    </location>
</feature>
<dbReference type="Pfam" id="PF10342">
    <property type="entry name" value="Kre9_KNH"/>
    <property type="match status" value="1"/>
</dbReference>
<organism evidence="4 5">
    <name type="scientific">Mycena chlorophos</name>
    <name type="common">Agaric fungus</name>
    <name type="synonym">Agaricus chlorophos</name>
    <dbReference type="NCBI Taxonomy" id="658473"/>
    <lineage>
        <taxon>Eukaryota</taxon>
        <taxon>Fungi</taxon>
        <taxon>Dikarya</taxon>
        <taxon>Basidiomycota</taxon>
        <taxon>Agaricomycotina</taxon>
        <taxon>Agaricomycetes</taxon>
        <taxon>Agaricomycetidae</taxon>
        <taxon>Agaricales</taxon>
        <taxon>Marasmiineae</taxon>
        <taxon>Mycenaceae</taxon>
        <taxon>Mycena</taxon>
    </lineage>
</organism>